<reference evidence="2 3" key="1">
    <citation type="submission" date="2017-09" db="EMBL/GenBank/DDBJ databases">
        <title>Phenotypic and genotypic characterization of Colombian isolates of Neisseria meningitidis recovered from invasive disease.</title>
        <authorList>
            <person name="Duarte C."/>
            <person name="Gabastou J.M."/>
            <person name="Moreno J."/>
        </authorList>
    </citation>
    <scope>NUCLEOTIDE SEQUENCE [LARGE SCALE GENOMIC DNA]</scope>
    <source>
        <strain evidence="2 3">INS-Nm1012</strain>
    </source>
</reference>
<evidence type="ECO:0000313" key="3">
    <source>
        <dbReference type="Proteomes" id="UP000283666"/>
    </source>
</evidence>
<proteinExistence type="predicted"/>
<sequence>MTSIILELQSLAANPNSDVEELVSKTLMVARKLKINELTEWCNNELQGYSSKNLPKYRIFYGELKAFNPYRGYVPFMLPDELRERVTRVEYTSSISEIRNLLKTKNNNFIRILSSKEKQFLMNLQDTPFPLEPKIIIYPINLMNIQSKVRQLILAWALRLEEEGILGDGIQFTKSKQEKAMSNQFNIQNMQGFIGDIFGGNVQQNIQDGIHIEKENFNKLANFLAKNGIPSAELEDLRNALIEDGQPTDKKFGSKVSAWIGNIITKASTGAIDVSVGTIAGILTNAISKYYGLM</sequence>
<name>A0A425B5R8_NEIME</name>
<dbReference type="Pfam" id="PF18864">
    <property type="entry name" value="AbiTii"/>
    <property type="match status" value="1"/>
</dbReference>
<dbReference type="RefSeq" id="WP_118831923.1">
    <property type="nucleotide sequence ID" value="NZ_NWXP01000005.1"/>
</dbReference>
<dbReference type="InterPro" id="IPR041304">
    <property type="entry name" value="AbiTii"/>
</dbReference>
<dbReference type="EMBL" id="NWZY01000001">
    <property type="protein sequence ID" value="RQK81812.1"/>
    <property type="molecule type" value="Genomic_DNA"/>
</dbReference>
<evidence type="ECO:0000313" key="2">
    <source>
        <dbReference type="EMBL" id="RQK81812.1"/>
    </source>
</evidence>
<gene>
    <name evidence="2" type="ORF">COH52_00335</name>
</gene>
<feature type="domain" description="AbiTii" evidence="1">
    <location>
        <begin position="3"/>
        <end position="182"/>
    </location>
</feature>
<comment type="caution">
    <text evidence="2">The sequence shown here is derived from an EMBL/GenBank/DDBJ whole genome shotgun (WGS) entry which is preliminary data.</text>
</comment>
<dbReference type="Proteomes" id="UP000283666">
    <property type="component" value="Unassembled WGS sequence"/>
</dbReference>
<organism evidence="2 3">
    <name type="scientific">Neisseria meningitidis</name>
    <dbReference type="NCBI Taxonomy" id="487"/>
    <lineage>
        <taxon>Bacteria</taxon>
        <taxon>Pseudomonadati</taxon>
        <taxon>Pseudomonadota</taxon>
        <taxon>Betaproteobacteria</taxon>
        <taxon>Neisseriales</taxon>
        <taxon>Neisseriaceae</taxon>
        <taxon>Neisseria</taxon>
    </lineage>
</organism>
<dbReference type="AlphaFoldDB" id="A0A425B5R8"/>
<protein>
    <recommendedName>
        <fullName evidence="1">AbiTii domain-containing protein</fullName>
    </recommendedName>
</protein>
<evidence type="ECO:0000259" key="1">
    <source>
        <dbReference type="Pfam" id="PF18864"/>
    </source>
</evidence>
<accession>A0A425B5R8</accession>